<keyword evidence="2" id="KW-0808">Transferase</keyword>
<dbReference type="Proteomes" id="UP001595839">
    <property type="component" value="Unassembled WGS sequence"/>
</dbReference>
<reference evidence="3" key="1">
    <citation type="journal article" date="2019" name="Int. J. Syst. Evol. Microbiol.">
        <title>The Global Catalogue of Microorganisms (GCM) 10K type strain sequencing project: providing services to taxonomists for standard genome sequencing and annotation.</title>
        <authorList>
            <consortium name="The Broad Institute Genomics Platform"/>
            <consortium name="The Broad Institute Genome Sequencing Center for Infectious Disease"/>
            <person name="Wu L."/>
            <person name="Ma J."/>
        </authorList>
    </citation>
    <scope>NUCLEOTIDE SEQUENCE [LARGE SCALE GENOMIC DNA]</scope>
    <source>
        <strain evidence="3">CGMCC 4.7177</strain>
    </source>
</reference>
<organism evidence="2 3">
    <name type="scientific">Streptomyces vulcanius</name>
    <dbReference type="NCBI Taxonomy" id="1441876"/>
    <lineage>
        <taxon>Bacteria</taxon>
        <taxon>Bacillati</taxon>
        <taxon>Actinomycetota</taxon>
        <taxon>Actinomycetes</taxon>
        <taxon>Kitasatosporales</taxon>
        <taxon>Streptomycetaceae</taxon>
        <taxon>Streptomyces</taxon>
    </lineage>
</organism>
<accession>A0ABV9AK43</accession>
<comment type="caution">
    <text evidence="2">The sequence shown here is derived from an EMBL/GenBank/DDBJ whole genome shotgun (WGS) entry which is preliminary data.</text>
</comment>
<dbReference type="GO" id="GO:0016757">
    <property type="term" value="F:glycosyltransferase activity"/>
    <property type="evidence" value="ECO:0007669"/>
    <property type="project" value="UniProtKB-KW"/>
</dbReference>
<dbReference type="CDD" id="cd03801">
    <property type="entry name" value="GT4_PimA-like"/>
    <property type="match status" value="1"/>
</dbReference>
<protein>
    <submittedName>
        <fullName evidence="2">Glycosyltransferase family 4 protein</fullName>
        <ecNumber evidence="2">2.4.-.-</ecNumber>
    </submittedName>
</protein>
<dbReference type="Pfam" id="PF20706">
    <property type="entry name" value="GT4-conflict"/>
    <property type="match status" value="1"/>
</dbReference>
<dbReference type="EC" id="2.4.-.-" evidence="2"/>
<gene>
    <name evidence="2" type="ORF">ACFPIH_07995</name>
</gene>
<evidence type="ECO:0000313" key="3">
    <source>
        <dbReference type="Proteomes" id="UP001595839"/>
    </source>
</evidence>
<evidence type="ECO:0000256" key="1">
    <source>
        <dbReference type="SAM" id="MobiDB-lite"/>
    </source>
</evidence>
<evidence type="ECO:0000313" key="2">
    <source>
        <dbReference type="EMBL" id="MFC4499470.1"/>
    </source>
</evidence>
<proteinExistence type="predicted"/>
<dbReference type="RefSeq" id="WP_381169631.1">
    <property type="nucleotide sequence ID" value="NZ_JBHSFK010000004.1"/>
</dbReference>
<dbReference type="EMBL" id="JBHSFK010000004">
    <property type="protein sequence ID" value="MFC4499470.1"/>
    <property type="molecule type" value="Genomic_DNA"/>
</dbReference>
<name>A0ABV9AK43_9ACTN</name>
<keyword evidence="3" id="KW-1185">Reference proteome</keyword>
<dbReference type="Gene3D" id="3.40.50.2000">
    <property type="entry name" value="Glycogen Phosphorylase B"/>
    <property type="match status" value="1"/>
</dbReference>
<feature type="region of interest" description="Disordered" evidence="1">
    <location>
        <begin position="121"/>
        <end position="159"/>
    </location>
</feature>
<dbReference type="SUPFAM" id="SSF53756">
    <property type="entry name" value="UDP-Glycosyltransferase/glycogen phosphorylase"/>
    <property type="match status" value="1"/>
</dbReference>
<sequence>MTSRHSVSLVVRFAPTVSVDEREDLLERLRLVDAVTQISPADLDHRALLDGPRKLVKAVLLDTADQLDGKGYRNTGQVLRDWLRDTDGTGEGTGSAQLVTAEGRSVSVDGAVPDHAFRDLAESARRPSAPDSVGWDGAAWSSTTPGGARDDTPGPVSSVPESRPLCVLAIADEWFSGRGGISTVNRELCVALAKERGVRVYCLVVGSVSEEERLDADRADVTLIEAPRALGLRKDQTLLRLPELPDGVVPDLVIGHGQVTGPYAHALTEDVFKRARRFHFVHTEPDRLEWLKKDRDGDPAWRAEERSWSEWQLAGSAARAVGVGPVLYDMLDRDLPRTAPLPVRLDPGFDLPATAPPERLRGIPLVTLMGRLEDADAKGVGLAVRATNRALGLRRDLGRVDLMLRGATRGEGAGLADDLARWVTEPRLELLVRNYSIDRARLDHDLQRVWLALMPSRAEAFGLVGAEHIRAGVPCLVSAESGLGVLLTEVVPELARHVVVPVTGGEQDDGAWAHRIAEVLAHPEEALARALELRKILAQKRSWAGAARHLLDAARAALAGPG</sequence>
<keyword evidence="2" id="KW-0328">Glycosyltransferase</keyword>